<evidence type="ECO:0000256" key="9">
    <source>
        <dbReference type="ARBA" id="ARBA00023242"/>
    </source>
</evidence>
<accession>A0A834RF78</accession>
<comment type="function">
    <text evidence="11">Component of the Mediator complex, a coactivator involved in the regulated transcription of nearly all RNA polymerase II-dependent genes. Mediator functions as a bridge to convey information from gene-specific regulatory proteins to the basal RNA polymerase II transcription machinery. Mediator is recruited to promoters by direct interactions with regulatory proteins and serves as a scaffold for the assembly of a functional preinitiation complex with RNA polymerase II and the general transcription factors.</text>
</comment>
<evidence type="ECO:0000256" key="1">
    <source>
        <dbReference type="ARBA" id="ARBA00004123"/>
    </source>
</evidence>
<keyword evidence="4" id="KW-0853">WD repeat</keyword>
<feature type="domain" description="Mediator of RNA polymerase II transcription subunit 16 central helical bridge" evidence="13">
    <location>
        <begin position="474"/>
        <end position="674"/>
    </location>
</feature>
<dbReference type="AlphaFoldDB" id="A0A834RF78"/>
<dbReference type="OMA" id="EIWQPKE"/>
<evidence type="ECO:0000256" key="2">
    <source>
        <dbReference type="ARBA" id="ARBA00006543"/>
    </source>
</evidence>
<evidence type="ECO:0000256" key="8">
    <source>
        <dbReference type="ARBA" id="ARBA00023163"/>
    </source>
</evidence>
<evidence type="ECO:0000256" key="3">
    <source>
        <dbReference type="ARBA" id="ARBA00019614"/>
    </source>
</evidence>
<keyword evidence="6 11" id="KW-0805">Transcription regulation</keyword>
<evidence type="ECO:0000259" key="13">
    <source>
        <dbReference type="Pfam" id="PF20718"/>
    </source>
</evidence>
<dbReference type="GO" id="GO:0045893">
    <property type="term" value="P:positive regulation of DNA-templated transcription"/>
    <property type="evidence" value="ECO:0007669"/>
    <property type="project" value="TreeGrafter"/>
</dbReference>
<evidence type="ECO:0000256" key="6">
    <source>
        <dbReference type="ARBA" id="ARBA00023015"/>
    </source>
</evidence>
<dbReference type="InterPro" id="IPR048616">
    <property type="entry name" value="MED16_bridge"/>
</dbReference>
<proteinExistence type="inferred from homology"/>
<dbReference type="OrthoDB" id="10018574at2759"/>
<dbReference type="Pfam" id="PF11635">
    <property type="entry name" value="Med16_N"/>
    <property type="match status" value="1"/>
</dbReference>
<keyword evidence="17" id="KW-1185">Reference proteome</keyword>
<evidence type="ECO:0000259" key="14">
    <source>
        <dbReference type="Pfam" id="PF20719"/>
    </source>
</evidence>
<organism evidence="15">
    <name type="scientific">Sarcoptes scabiei</name>
    <name type="common">Itch mite</name>
    <name type="synonym">Acarus scabiei</name>
    <dbReference type="NCBI Taxonomy" id="52283"/>
    <lineage>
        <taxon>Eukaryota</taxon>
        <taxon>Metazoa</taxon>
        <taxon>Ecdysozoa</taxon>
        <taxon>Arthropoda</taxon>
        <taxon>Chelicerata</taxon>
        <taxon>Arachnida</taxon>
        <taxon>Acari</taxon>
        <taxon>Acariformes</taxon>
        <taxon>Sarcoptiformes</taxon>
        <taxon>Astigmata</taxon>
        <taxon>Psoroptidia</taxon>
        <taxon>Sarcoptoidea</taxon>
        <taxon>Sarcoptidae</taxon>
        <taxon>Sarcoptinae</taxon>
        <taxon>Sarcoptes</taxon>
    </lineage>
</organism>
<protein>
    <recommendedName>
        <fullName evidence="3 11">Mediator of RNA polymerase II transcription subunit 16</fullName>
    </recommendedName>
    <alternativeName>
        <fullName evidence="10 11">Mediator complex subunit 16</fullName>
    </alternativeName>
</protein>
<sequence length="863" mass="99067">MDHLYTVFGNEITPSHRHFLEDGISDIVSSLSNNNMLAFSSNFDLLDESEDSSLLQCGVYVIDLNLPYHPYLVLKHPKSITLIEWDQQGTKLLIGDSLGKIEVWSMTEFLISGWNRLDQHCYDFGGDEIIAGIWFHSGNRIIIDYDKKDLDVPYQDKFIYNKIKASVLQFGGKHTEGYLCISSTGLVYAHLFAIDENNKNGLEFLNEFRSRIERIDIAYMRDGSFLVMTSNGNAFAPITCYIIRIMLDPKENYEKIKIKCEPFTSFHLNSALFTNPDHLNYVHIDHLKFIVRECPDAALVVASGTQGSIIECWELKEKPIEVHSVFKNLYPSKAEQIITEKRWEFVSNAISTAFVTSISTPNSLLFEINPLSSYIMVAFSDHSIKSYYRENFQPLNMIDLKAALKIDLSSNTSLGQYFTQEEIDEKITIVRDIQITWSSCALVAIDCYSQIHLFRLPPMIEPFGPMSINYAQLMLEYALISGNDIWDILINIKPQFVETLCDKVAESFIGHCHPQYLQQKWLDKVLQMKAALFRCTNLSLASCKSGDFYAMKMLNAISETIKRLIRAREYHENEGPAEKLSYLIQTKPTTDFQQFLNIDKILFKLDSKDFCVEATIQHSFQYLLQWVCDLSLYLLASIPQQCHQSQFRVPGSGLLFDIKSLNTIRELLVIIRFWSLIDANYVPTFNKIHENIDVISLMYKLFSKMVLQFDKIDESIIDECCVLPNQVMIHQMDLCLKSIGVASPALYSNSMPLILQYGIEPPSLKYSIKLPVIDGTFNIQGNQKMDVIRYISLGFASDRSNSFIRYCTRCNSVSLIKSVTRSPASRAWDQQWIKKCVCGGFWRVHCNKSHLKDIDEDLHYISL</sequence>
<comment type="similarity">
    <text evidence="2 11">Belongs to the Mediator complex subunit 16 family.</text>
</comment>
<reference evidence="16" key="3">
    <citation type="submission" date="2022-06" db="UniProtKB">
        <authorList>
            <consortium name="EnsemblMetazoa"/>
        </authorList>
    </citation>
    <scope>IDENTIFICATION</scope>
</reference>
<comment type="subunit">
    <text evidence="11">Component of the Mediator complex.</text>
</comment>
<dbReference type="InterPro" id="IPR021665">
    <property type="entry name" value="Mediator_Med16_N"/>
</dbReference>
<dbReference type="PANTHER" id="PTHR13224:SF6">
    <property type="entry name" value="MEDIATOR OF RNA POLYMERASE II TRANSCRIPTION SUBUNIT 16"/>
    <property type="match status" value="1"/>
</dbReference>
<keyword evidence="8 11" id="KW-0804">Transcription</keyword>
<evidence type="ECO:0000256" key="4">
    <source>
        <dbReference type="ARBA" id="ARBA00022574"/>
    </source>
</evidence>
<dbReference type="PANTHER" id="PTHR13224">
    <property type="entry name" value="THYROID HORMONE RECEPTOR-ASSOCIATED PROTEIN-RELATED"/>
    <property type="match status" value="1"/>
</dbReference>
<dbReference type="Proteomes" id="UP000070412">
    <property type="component" value="Unassembled WGS sequence"/>
</dbReference>
<evidence type="ECO:0000313" key="17">
    <source>
        <dbReference type="Proteomes" id="UP000070412"/>
    </source>
</evidence>
<keyword evidence="9 11" id="KW-0539">Nucleus</keyword>
<evidence type="ECO:0000256" key="7">
    <source>
        <dbReference type="ARBA" id="ARBA00023159"/>
    </source>
</evidence>
<dbReference type="Pfam" id="PF20719">
    <property type="entry name" value="Med16_C"/>
    <property type="match status" value="1"/>
</dbReference>
<feature type="domain" description="Mediator complex subunit Med16 N-terminal" evidence="12">
    <location>
        <begin position="123"/>
        <end position="398"/>
    </location>
</feature>
<feature type="domain" description="Mediator complex subunit 16 C-terminal" evidence="14">
    <location>
        <begin position="800"/>
        <end position="843"/>
    </location>
</feature>
<dbReference type="InterPro" id="IPR048338">
    <property type="entry name" value="Mediator_Med16"/>
</dbReference>
<evidence type="ECO:0000256" key="5">
    <source>
        <dbReference type="ARBA" id="ARBA00022737"/>
    </source>
</evidence>
<dbReference type="SUPFAM" id="SSF69322">
    <property type="entry name" value="Tricorn protease domain 2"/>
    <property type="match status" value="1"/>
</dbReference>
<evidence type="ECO:0000313" key="16">
    <source>
        <dbReference type="EnsemblMetazoa" id="KAF7495587.1"/>
    </source>
</evidence>
<reference evidence="15" key="2">
    <citation type="submission" date="2020-01" db="EMBL/GenBank/DDBJ databases">
        <authorList>
            <person name="Korhonen P.K.K."/>
            <person name="Guangxu M.G."/>
            <person name="Wang T.W."/>
            <person name="Stroehlein A.J.S."/>
            <person name="Young N.D."/>
            <person name="Ang C.-S.A."/>
            <person name="Fernando D.W.F."/>
            <person name="Lu H.L."/>
            <person name="Taylor S.T."/>
            <person name="Ehtesham M.E.M."/>
            <person name="Najaraj S.H.N."/>
            <person name="Harsha G.H.G."/>
            <person name="Madugundu A.M."/>
            <person name="Renuse S.R."/>
            <person name="Holt D.H."/>
            <person name="Pandey A.P."/>
            <person name="Papenfuss A.P."/>
            <person name="Gasser R.B.G."/>
            <person name="Fischer K.F."/>
        </authorList>
    </citation>
    <scope>NUCLEOTIDE SEQUENCE</scope>
    <source>
        <strain evidence="15">SSS_KF_BRIS2020</strain>
    </source>
</reference>
<keyword evidence="7 11" id="KW-0010">Activator</keyword>
<dbReference type="GO" id="GO:0016592">
    <property type="term" value="C:mediator complex"/>
    <property type="evidence" value="ECO:0007669"/>
    <property type="project" value="InterPro"/>
</dbReference>
<dbReference type="InterPro" id="IPR048339">
    <property type="entry name" value="Mediator_Med16_C"/>
</dbReference>
<dbReference type="Pfam" id="PF20718">
    <property type="entry name" value="Med16_bridge"/>
    <property type="match status" value="1"/>
</dbReference>
<gene>
    <name evidence="11" type="primary">MED16</name>
    <name evidence="15" type="ORF">SSS_2234</name>
</gene>
<evidence type="ECO:0000256" key="10">
    <source>
        <dbReference type="ARBA" id="ARBA00032015"/>
    </source>
</evidence>
<keyword evidence="5" id="KW-0677">Repeat</keyword>
<dbReference type="EnsemblMetazoa" id="SSS_2234s_mrna">
    <property type="protein sequence ID" value="KAF7495587.1"/>
    <property type="gene ID" value="SSS_2234"/>
</dbReference>
<name>A0A834RF78_SARSC</name>
<reference evidence="17" key="1">
    <citation type="journal article" date="2020" name="PLoS Negl. Trop. Dis.">
        <title>High-quality nuclear genome for Sarcoptes scabiei-A critical resource for a neglected parasite.</title>
        <authorList>
            <person name="Korhonen P.K."/>
            <person name="Gasser R.B."/>
            <person name="Ma G."/>
            <person name="Wang T."/>
            <person name="Stroehlein A.J."/>
            <person name="Young N.D."/>
            <person name="Ang C.S."/>
            <person name="Fernando D.D."/>
            <person name="Lu H.C."/>
            <person name="Taylor S."/>
            <person name="Reynolds S.L."/>
            <person name="Mofiz E."/>
            <person name="Najaraj S.H."/>
            <person name="Gowda H."/>
            <person name="Madugundu A."/>
            <person name="Renuse S."/>
            <person name="Holt D."/>
            <person name="Pandey A."/>
            <person name="Papenfuss A.T."/>
            <person name="Fischer K."/>
        </authorList>
    </citation>
    <scope>NUCLEOTIDE SEQUENCE [LARGE SCALE GENOMIC DNA]</scope>
</reference>
<comment type="subcellular location">
    <subcellularLocation>
        <location evidence="1 11">Nucleus</location>
    </subcellularLocation>
</comment>
<evidence type="ECO:0000256" key="11">
    <source>
        <dbReference type="RuleBase" id="RU364149"/>
    </source>
</evidence>
<evidence type="ECO:0000313" key="15">
    <source>
        <dbReference type="EMBL" id="KAF7495587.1"/>
    </source>
</evidence>
<dbReference type="EMBL" id="WVUK01000047">
    <property type="protein sequence ID" value="KAF7495587.1"/>
    <property type="molecule type" value="Genomic_DNA"/>
</dbReference>
<evidence type="ECO:0000259" key="12">
    <source>
        <dbReference type="Pfam" id="PF11635"/>
    </source>
</evidence>